<dbReference type="Gene3D" id="3.30.43.10">
    <property type="entry name" value="Uridine Diphospho-n-acetylenolpyruvylglucosamine Reductase, domain 2"/>
    <property type="match status" value="1"/>
</dbReference>
<name>A0A1B8B7K2_FUSPO</name>
<keyword evidence="3" id="KW-0285">Flavoprotein</keyword>
<dbReference type="GO" id="GO:0071949">
    <property type="term" value="F:FAD binding"/>
    <property type="evidence" value="ECO:0007669"/>
    <property type="project" value="InterPro"/>
</dbReference>
<comment type="cofactor">
    <cofactor evidence="1">
        <name>FAD</name>
        <dbReference type="ChEBI" id="CHEBI:57692"/>
    </cofactor>
</comment>
<comment type="caution">
    <text evidence="7">The sequence shown here is derived from an EMBL/GenBank/DDBJ whole genome shotgun (WGS) entry which is preliminary data.</text>
</comment>
<keyword evidence="5" id="KW-0560">Oxidoreductase</keyword>
<keyword evidence="4" id="KW-0274">FAD</keyword>
<dbReference type="OrthoDB" id="415825at2759"/>
<evidence type="ECO:0000256" key="5">
    <source>
        <dbReference type="ARBA" id="ARBA00023002"/>
    </source>
</evidence>
<dbReference type="InterPro" id="IPR016167">
    <property type="entry name" value="FAD-bd_PCMH_sub1"/>
</dbReference>
<evidence type="ECO:0000313" key="7">
    <source>
        <dbReference type="EMBL" id="OBS28688.1"/>
    </source>
</evidence>
<dbReference type="EMBL" id="LYXU01000001">
    <property type="protein sequence ID" value="OBS28688.1"/>
    <property type="molecule type" value="Genomic_DNA"/>
</dbReference>
<dbReference type="SUPFAM" id="SSF55103">
    <property type="entry name" value="FAD-linked oxidases, C-terminal domain"/>
    <property type="match status" value="1"/>
</dbReference>
<protein>
    <recommendedName>
        <fullName evidence="6">FAD-binding PCMH-type domain-containing protein</fullName>
    </recommendedName>
</protein>
<dbReference type="InterPro" id="IPR036318">
    <property type="entry name" value="FAD-bd_PCMH-like_sf"/>
</dbReference>
<feature type="domain" description="FAD-binding PCMH-type" evidence="6">
    <location>
        <begin position="35"/>
        <end position="204"/>
    </location>
</feature>
<dbReference type="InterPro" id="IPR016164">
    <property type="entry name" value="FAD-linked_Oxase-like_C"/>
</dbReference>
<dbReference type="GO" id="GO:0016491">
    <property type="term" value="F:oxidoreductase activity"/>
    <property type="evidence" value="ECO:0007669"/>
    <property type="project" value="UniProtKB-KW"/>
</dbReference>
<dbReference type="InterPro" id="IPR006094">
    <property type="entry name" value="Oxid_FAD_bind_N"/>
</dbReference>
<dbReference type="Gene3D" id="3.40.462.20">
    <property type="match status" value="1"/>
</dbReference>
<reference evidence="7 8" key="1">
    <citation type="submission" date="2016-06" db="EMBL/GenBank/DDBJ databases">
        <title>Living apart together: crosstalk between the core and supernumerary genomes in a fungal plant pathogen.</title>
        <authorList>
            <person name="Vanheule A."/>
            <person name="Audenaert K."/>
            <person name="Warris S."/>
            <person name="Van De Geest H."/>
            <person name="Schijlen E."/>
            <person name="Hofte M."/>
            <person name="De Saeger S."/>
            <person name="Haesaert G."/>
            <person name="Waalwijk C."/>
            <person name="Van Der Lee T."/>
        </authorList>
    </citation>
    <scope>NUCLEOTIDE SEQUENCE [LARGE SCALE GENOMIC DNA]</scope>
    <source>
        <strain evidence="7 8">2516</strain>
    </source>
</reference>
<sequence>MCDFARLRQDMAHGNVLLPEDEGYEENLQRWSSACVKRAAAVVMPSNSKEVSLAVKFAVSNQIPMTVCGGGHSSSGTSSSEGMVIDLRKMRKVKVDTEAMTVEFGGGCLWEDVDSALEQHGLATVGGVVNHTGVGGLTLGGGHGYLTARHGLTIDNLLEAEVVLADGTTVEASEDKDANLFWALRGAGAQFGVVTRFLSRAHQQVKVWSGTLVYSSDKLPDLLRFANELHERPNIEGHCLALGIGFGPDGTRIVSAIPLFHGPASDAKRYFSGLLELDSVADNTEMMTIAKTNTLLNPIMGHGIRRLTGSGNIVMPLSIKSMLQTAQTFWEFCEVRGGMGKSVIAIEFFPTDKIREIAQDATAYANRGDYYDVLTLFGWENPDHDGEVRGFNRSICKQVRETNGYQAGAGGHWSKGPVGVYINVESESISPNDAWGANLPRLKELKKKYDPQNVFSKWHSIAEDKTPLGLA</sequence>
<evidence type="ECO:0000313" key="8">
    <source>
        <dbReference type="Proteomes" id="UP000091967"/>
    </source>
</evidence>
<dbReference type="InterPro" id="IPR016169">
    <property type="entry name" value="FAD-bd_PCMH_sub2"/>
</dbReference>
<keyword evidence="8" id="KW-1185">Reference proteome</keyword>
<dbReference type="AlphaFoldDB" id="A0A1B8B7K2"/>
<dbReference type="STRING" id="36050.A0A1B8B7K2"/>
<evidence type="ECO:0000256" key="2">
    <source>
        <dbReference type="ARBA" id="ARBA00005466"/>
    </source>
</evidence>
<evidence type="ECO:0000256" key="3">
    <source>
        <dbReference type="ARBA" id="ARBA00022630"/>
    </source>
</evidence>
<accession>A0A1B8B7K2</accession>
<dbReference type="Pfam" id="PF01565">
    <property type="entry name" value="FAD_binding_4"/>
    <property type="match status" value="1"/>
</dbReference>
<dbReference type="Gene3D" id="3.30.465.10">
    <property type="match status" value="1"/>
</dbReference>
<dbReference type="PANTHER" id="PTHR42973">
    <property type="entry name" value="BINDING OXIDOREDUCTASE, PUTATIVE (AFU_ORTHOLOGUE AFUA_1G17690)-RELATED"/>
    <property type="match status" value="1"/>
</dbReference>
<organism evidence="7 8">
    <name type="scientific">Fusarium poae</name>
    <dbReference type="NCBI Taxonomy" id="36050"/>
    <lineage>
        <taxon>Eukaryota</taxon>
        <taxon>Fungi</taxon>
        <taxon>Dikarya</taxon>
        <taxon>Ascomycota</taxon>
        <taxon>Pezizomycotina</taxon>
        <taxon>Sordariomycetes</taxon>
        <taxon>Hypocreomycetidae</taxon>
        <taxon>Hypocreales</taxon>
        <taxon>Nectriaceae</taxon>
        <taxon>Fusarium</taxon>
    </lineage>
</organism>
<dbReference type="PROSITE" id="PS51387">
    <property type="entry name" value="FAD_PCMH"/>
    <property type="match status" value="1"/>
</dbReference>
<dbReference type="InterPro" id="IPR012951">
    <property type="entry name" value="BBE"/>
</dbReference>
<comment type="similarity">
    <text evidence="2">Belongs to the oxygen-dependent FAD-linked oxidoreductase family.</text>
</comment>
<dbReference type="SUPFAM" id="SSF56176">
    <property type="entry name" value="FAD-binding/transporter-associated domain-like"/>
    <property type="match status" value="1"/>
</dbReference>
<proteinExistence type="inferred from homology"/>
<evidence type="ECO:0000256" key="4">
    <source>
        <dbReference type="ARBA" id="ARBA00022827"/>
    </source>
</evidence>
<dbReference type="Proteomes" id="UP000091967">
    <property type="component" value="Unassembled WGS sequence"/>
</dbReference>
<evidence type="ECO:0000259" key="6">
    <source>
        <dbReference type="PROSITE" id="PS51387"/>
    </source>
</evidence>
<dbReference type="OMA" id="WENPAYD"/>
<dbReference type="Pfam" id="PF08031">
    <property type="entry name" value="BBE"/>
    <property type="match status" value="1"/>
</dbReference>
<dbReference type="PANTHER" id="PTHR42973:SF39">
    <property type="entry name" value="FAD-BINDING PCMH-TYPE DOMAIN-CONTAINING PROTEIN"/>
    <property type="match status" value="1"/>
</dbReference>
<dbReference type="InterPro" id="IPR050416">
    <property type="entry name" value="FAD-linked_Oxidoreductase"/>
</dbReference>
<gene>
    <name evidence="7" type="ORF">FPOA_02626</name>
</gene>
<dbReference type="InterPro" id="IPR016166">
    <property type="entry name" value="FAD-bd_PCMH"/>
</dbReference>
<evidence type="ECO:0000256" key="1">
    <source>
        <dbReference type="ARBA" id="ARBA00001974"/>
    </source>
</evidence>